<dbReference type="GO" id="GO:0005737">
    <property type="term" value="C:cytoplasm"/>
    <property type="evidence" value="ECO:0007669"/>
    <property type="project" value="TreeGrafter"/>
</dbReference>
<evidence type="ECO:0000259" key="2">
    <source>
        <dbReference type="Pfam" id="PF03959"/>
    </source>
</evidence>
<dbReference type="Pfam" id="PF03959">
    <property type="entry name" value="FSH1"/>
    <property type="match status" value="1"/>
</dbReference>
<dbReference type="GeneID" id="54576924"/>
<protein>
    <recommendedName>
        <fullName evidence="2">Serine hydrolase domain-containing protein</fullName>
    </recommendedName>
</protein>
<accession>A0A6A6IIJ2</accession>
<dbReference type="InterPro" id="IPR029058">
    <property type="entry name" value="AB_hydrolase_fold"/>
</dbReference>
<dbReference type="PANTHER" id="PTHR48070">
    <property type="entry name" value="ESTERASE OVCA2"/>
    <property type="match status" value="1"/>
</dbReference>
<evidence type="ECO:0000313" key="4">
    <source>
        <dbReference type="Proteomes" id="UP000800094"/>
    </source>
</evidence>
<dbReference type="Gene3D" id="3.40.50.1820">
    <property type="entry name" value="alpha/beta hydrolase"/>
    <property type="match status" value="1"/>
</dbReference>
<dbReference type="GO" id="GO:0005634">
    <property type="term" value="C:nucleus"/>
    <property type="evidence" value="ECO:0007669"/>
    <property type="project" value="TreeGrafter"/>
</dbReference>
<evidence type="ECO:0000313" key="3">
    <source>
        <dbReference type="EMBL" id="KAF2249712.1"/>
    </source>
</evidence>
<sequence length="162" mass="17514">MHSLRSCLVDAYASACLGPSSDIEFLYPNTPIRLDPSDFPGINAEPLEDCKASARWLDFDGGHAKLKIPLAALSSVVQSSGPVDAIVGFSQGAALEAVFAALGESNAHPERRKAHQEQERPIPWEAAQGPLEFAVCFSGFLVARNLYGGFYEPRIKTPIWNA</sequence>
<keyword evidence="4" id="KW-1185">Reference proteome</keyword>
<proteinExistence type="predicted"/>
<dbReference type="InterPro" id="IPR050593">
    <property type="entry name" value="LovG"/>
</dbReference>
<feature type="domain" description="Serine hydrolase" evidence="2">
    <location>
        <begin position="21"/>
        <end position="159"/>
    </location>
</feature>
<dbReference type="Proteomes" id="UP000800094">
    <property type="component" value="Unassembled WGS sequence"/>
</dbReference>
<reference evidence="3" key="1">
    <citation type="journal article" date="2020" name="Stud. Mycol.">
        <title>101 Dothideomycetes genomes: a test case for predicting lifestyles and emergence of pathogens.</title>
        <authorList>
            <person name="Haridas S."/>
            <person name="Albert R."/>
            <person name="Binder M."/>
            <person name="Bloem J."/>
            <person name="Labutti K."/>
            <person name="Salamov A."/>
            <person name="Andreopoulos B."/>
            <person name="Baker S."/>
            <person name="Barry K."/>
            <person name="Bills G."/>
            <person name="Bluhm B."/>
            <person name="Cannon C."/>
            <person name="Castanera R."/>
            <person name="Culley D."/>
            <person name="Daum C."/>
            <person name="Ezra D."/>
            <person name="Gonzalez J."/>
            <person name="Henrissat B."/>
            <person name="Kuo A."/>
            <person name="Liang C."/>
            <person name="Lipzen A."/>
            <person name="Lutzoni F."/>
            <person name="Magnuson J."/>
            <person name="Mondo S."/>
            <person name="Nolan M."/>
            <person name="Ohm R."/>
            <person name="Pangilinan J."/>
            <person name="Park H.-J."/>
            <person name="Ramirez L."/>
            <person name="Alfaro M."/>
            <person name="Sun H."/>
            <person name="Tritt A."/>
            <person name="Yoshinaga Y."/>
            <person name="Zwiers L.-H."/>
            <person name="Turgeon B."/>
            <person name="Goodwin S."/>
            <person name="Spatafora J."/>
            <person name="Crous P."/>
            <person name="Grigoriev I."/>
        </authorList>
    </citation>
    <scope>NUCLEOTIDE SEQUENCE</scope>
    <source>
        <strain evidence="3">CBS 122368</strain>
    </source>
</reference>
<dbReference type="RefSeq" id="XP_033684716.1">
    <property type="nucleotide sequence ID" value="XM_033823594.1"/>
</dbReference>
<dbReference type="OrthoDB" id="2094269at2759"/>
<dbReference type="GO" id="GO:0016787">
    <property type="term" value="F:hydrolase activity"/>
    <property type="evidence" value="ECO:0007669"/>
    <property type="project" value="UniProtKB-KW"/>
</dbReference>
<gene>
    <name evidence="3" type="ORF">BU26DRAFT_424880</name>
</gene>
<evidence type="ECO:0000256" key="1">
    <source>
        <dbReference type="ARBA" id="ARBA00022801"/>
    </source>
</evidence>
<dbReference type="EMBL" id="ML987194">
    <property type="protein sequence ID" value="KAF2249712.1"/>
    <property type="molecule type" value="Genomic_DNA"/>
</dbReference>
<dbReference type="InterPro" id="IPR005645">
    <property type="entry name" value="FSH-like_dom"/>
</dbReference>
<dbReference type="PANTHER" id="PTHR48070:SF6">
    <property type="entry name" value="ESTERASE OVCA2"/>
    <property type="match status" value="1"/>
</dbReference>
<keyword evidence="1" id="KW-0378">Hydrolase</keyword>
<dbReference type="GO" id="GO:0019748">
    <property type="term" value="P:secondary metabolic process"/>
    <property type="evidence" value="ECO:0007669"/>
    <property type="project" value="TreeGrafter"/>
</dbReference>
<organism evidence="3 4">
    <name type="scientific">Trematosphaeria pertusa</name>
    <dbReference type="NCBI Taxonomy" id="390896"/>
    <lineage>
        <taxon>Eukaryota</taxon>
        <taxon>Fungi</taxon>
        <taxon>Dikarya</taxon>
        <taxon>Ascomycota</taxon>
        <taxon>Pezizomycotina</taxon>
        <taxon>Dothideomycetes</taxon>
        <taxon>Pleosporomycetidae</taxon>
        <taxon>Pleosporales</taxon>
        <taxon>Massarineae</taxon>
        <taxon>Trematosphaeriaceae</taxon>
        <taxon>Trematosphaeria</taxon>
    </lineage>
</organism>
<name>A0A6A6IIJ2_9PLEO</name>
<dbReference type="AlphaFoldDB" id="A0A6A6IIJ2"/>